<keyword evidence="5" id="KW-0560">Oxidoreductase</keyword>
<dbReference type="InterPro" id="IPR037069">
    <property type="entry name" value="AcylCoA_DH/ox_N_sf"/>
</dbReference>
<evidence type="ECO:0000259" key="7">
    <source>
        <dbReference type="Pfam" id="PF02771"/>
    </source>
</evidence>
<sequence>MDFTPDESTADLTALTADIASAISTPGRVAELEAAAAPLDAELWQQLAKAGLLGLEQSGDGLSVVDTVAVATELGHHLARVPFGPHAVVAGPVIEEFGSDDLRSTFAGIADGSVIVTVAAEEDPRSRPLTATTGPALTLSGTKVNVPYASAANLLLVTATGPDGEFAAVIDTTADGVTITDTPATGLTPTAQVDVDGVVVDPTRVLRAGAVDAITARLRLAVAADQSGTVTEALRLTAEYACQREQFGRPIGTFQAVSQRLADCYIDAQALNVTTAQAAWLLAHHDPAAPAAVATAKFWAAEAGHRIAHACVHIHGGVGLDTSHPVHRYFLRAKQNEFTAGSAPAILLDIGEALASEPA</sequence>
<dbReference type="SUPFAM" id="SSF47203">
    <property type="entry name" value="Acyl-CoA dehydrogenase C-terminal domain-like"/>
    <property type="match status" value="1"/>
</dbReference>
<gene>
    <name evidence="8" type="ORF">GII31_03325</name>
</gene>
<evidence type="ECO:0000313" key="9">
    <source>
        <dbReference type="Proteomes" id="UP001059836"/>
    </source>
</evidence>
<evidence type="ECO:0000256" key="3">
    <source>
        <dbReference type="ARBA" id="ARBA00022630"/>
    </source>
</evidence>
<dbReference type="SUPFAM" id="SSF56645">
    <property type="entry name" value="Acyl-CoA dehydrogenase NM domain-like"/>
    <property type="match status" value="1"/>
</dbReference>
<dbReference type="Gene3D" id="1.20.140.10">
    <property type="entry name" value="Butyryl-CoA Dehydrogenase, subunit A, domain 3"/>
    <property type="match status" value="1"/>
</dbReference>
<feature type="domain" description="Acyl-CoA dehydrogenase/oxidase N-terminal" evidence="7">
    <location>
        <begin position="28"/>
        <end position="106"/>
    </location>
</feature>
<dbReference type="Pfam" id="PF00441">
    <property type="entry name" value="Acyl-CoA_dh_1"/>
    <property type="match status" value="1"/>
</dbReference>
<comment type="similarity">
    <text evidence="2">Belongs to the acyl-CoA dehydrogenase family.</text>
</comment>
<evidence type="ECO:0000259" key="6">
    <source>
        <dbReference type="Pfam" id="PF00441"/>
    </source>
</evidence>
<reference evidence="8" key="1">
    <citation type="journal article" date="2021" name="Nat. Microbiol.">
        <title>Cocultivation of an ultrasmall environmental parasitic bacterium with lytic ability against bacteria associated with wastewater foams.</title>
        <authorList>
            <person name="Batinovic S."/>
            <person name="Rose J.J.A."/>
            <person name="Ratcliffe J."/>
            <person name="Seviour R.J."/>
            <person name="Petrovski S."/>
        </authorList>
    </citation>
    <scope>NUCLEOTIDE SEQUENCE</scope>
    <source>
        <strain evidence="8">CON9</strain>
    </source>
</reference>
<comment type="cofactor">
    <cofactor evidence="1">
        <name>FAD</name>
        <dbReference type="ChEBI" id="CHEBI:57692"/>
    </cofactor>
</comment>
<evidence type="ECO:0000256" key="5">
    <source>
        <dbReference type="ARBA" id="ARBA00023002"/>
    </source>
</evidence>
<evidence type="ECO:0000256" key="1">
    <source>
        <dbReference type="ARBA" id="ARBA00001974"/>
    </source>
</evidence>
<dbReference type="Gene3D" id="1.10.540.10">
    <property type="entry name" value="Acyl-CoA dehydrogenase/oxidase, N-terminal domain"/>
    <property type="match status" value="1"/>
</dbReference>
<keyword evidence="9" id="KW-1185">Reference proteome</keyword>
<evidence type="ECO:0000256" key="2">
    <source>
        <dbReference type="ARBA" id="ARBA00009347"/>
    </source>
</evidence>
<dbReference type="PANTHER" id="PTHR43884:SF20">
    <property type="entry name" value="ACYL-COA DEHYDROGENASE FADE28"/>
    <property type="match status" value="1"/>
</dbReference>
<keyword evidence="4" id="KW-0274">FAD</keyword>
<dbReference type="RefSeq" id="WP_213246801.1">
    <property type="nucleotide sequence ID" value="NZ_CP045806.1"/>
</dbReference>
<proteinExistence type="inferred from homology"/>
<dbReference type="InterPro" id="IPR009100">
    <property type="entry name" value="AcylCoA_DH/oxidase_NM_dom_sf"/>
</dbReference>
<dbReference type="InterPro" id="IPR046373">
    <property type="entry name" value="Acyl-CoA_Oxase/DH_mid-dom_sf"/>
</dbReference>
<protein>
    <submittedName>
        <fullName evidence="8">Acyl-CoA dehydrogenase</fullName>
    </submittedName>
</protein>
<dbReference type="Gene3D" id="2.40.110.10">
    <property type="entry name" value="Butyryl-CoA Dehydrogenase, subunit A, domain 2"/>
    <property type="match status" value="1"/>
</dbReference>
<dbReference type="PANTHER" id="PTHR43884">
    <property type="entry name" value="ACYL-COA DEHYDROGENASE"/>
    <property type="match status" value="1"/>
</dbReference>
<accession>A0ABX6IE01</accession>
<evidence type="ECO:0000256" key="4">
    <source>
        <dbReference type="ARBA" id="ARBA00022827"/>
    </source>
</evidence>
<feature type="domain" description="Acyl-CoA dehydrogenase/oxidase C-terminal" evidence="6">
    <location>
        <begin position="218"/>
        <end position="353"/>
    </location>
</feature>
<dbReference type="InterPro" id="IPR036250">
    <property type="entry name" value="AcylCo_DH-like_C"/>
</dbReference>
<dbReference type="EMBL" id="CP045809">
    <property type="protein sequence ID" value="QHN34081.1"/>
    <property type="molecule type" value="Genomic_DNA"/>
</dbReference>
<dbReference type="InterPro" id="IPR009075">
    <property type="entry name" value="AcylCo_DH/oxidase_C"/>
</dbReference>
<keyword evidence="3" id="KW-0285">Flavoprotein</keyword>
<organism evidence="8 9">
    <name type="scientific">Gordonia pseudamarae</name>
    <dbReference type="NCBI Taxonomy" id="2831662"/>
    <lineage>
        <taxon>Bacteria</taxon>
        <taxon>Bacillati</taxon>
        <taxon>Actinomycetota</taxon>
        <taxon>Actinomycetes</taxon>
        <taxon>Mycobacteriales</taxon>
        <taxon>Gordoniaceae</taxon>
        <taxon>Gordonia</taxon>
    </lineage>
</organism>
<dbReference type="InterPro" id="IPR013786">
    <property type="entry name" value="AcylCoA_DH/ox_N"/>
</dbReference>
<name>A0ABX6IE01_9ACTN</name>
<evidence type="ECO:0000313" key="8">
    <source>
        <dbReference type="EMBL" id="QHN34081.1"/>
    </source>
</evidence>
<dbReference type="Pfam" id="PF02771">
    <property type="entry name" value="Acyl-CoA_dh_N"/>
    <property type="match status" value="1"/>
</dbReference>
<dbReference type="Proteomes" id="UP001059836">
    <property type="component" value="Chromosome"/>
</dbReference>